<dbReference type="SUPFAM" id="SSF64182">
    <property type="entry name" value="DHH phosphoesterases"/>
    <property type="match status" value="1"/>
</dbReference>
<proteinExistence type="predicted"/>
<protein>
    <recommendedName>
        <fullName evidence="3">DHHA1 domain-containing protein</fullName>
    </recommendedName>
</protein>
<reference evidence="1 2" key="1">
    <citation type="journal article" date="2016" name="Nat. Commun.">
        <title>Thousands of microbial genomes shed light on interconnected biogeochemical processes in an aquifer system.</title>
        <authorList>
            <person name="Anantharaman K."/>
            <person name="Brown C.T."/>
            <person name="Hug L.A."/>
            <person name="Sharon I."/>
            <person name="Castelle C.J."/>
            <person name="Probst A.J."/>
            <person name="Thomas B.C."/>
            <person name="Singh A."/>
            <person name="Wilkins M.J."/>
            <person name="Karaoz U."/>
            <person name="Brodie E.L."/>
            <person name="Williams K.H."/>
            <person name="Hubbard S.S."/>
            <person name="Banfield J.F."/>
        </authorList>
    </citation>
    <scope>NUCLEOTIDE SEQUENCE [LARGE SCALE GENOMIC DNA]</scope>
</reference>
<dbReference type="EMBL" id="MHOH01000009">
    <property type="protein sequence ID" value="OGZ60991.1"/>
    <property type="molecule type" value="Genomic_DNA"/>
</dbReference>
<dbReference type="InterPro" id="IPR051319">
    <property type="entry name" value="Oligoribo/pAp-PDE_c-di-AMP_PDE"/>
</dbReference>
<dbReference type="Gene3D" id="3.90.1640.10">
    <property type="entry name" value="inorganic pyrophosphatase (n-terminal core)"/>
    <property type="match status" value="1"/>
</dbReference>
<accession>A0A1G2HFH2</accession>
<dbReference type="PANTHER" id="PTHR47618:SF1">
    <property type="entry name" value="BIFUNCTIONAL OLIGORIBONUCLEASE AND PAP PHOSPHATASE NRNA"/>
    <property type="match status" value="1"/>
</dbReference>
<dbReference type="PANTHER" id="PTHR47618">
    <property type="entry name" value="BIFUNCTIONAL OLIGORIBONUCLEASE AND PAP PHOSPHATASE NRNA"/>
    <property type="match status" value="1"/>
</dbReference>
<sequence>MISLQANVLGQFIKRRKNILIVPANNKKMDTIPAAISLYYVCRKLGSNAGIYFEKKIPEQLKFLGPQNLGVSNLLLVEGIIFLGSGPPDLDLNDGKIVFVQNPSHMFILNSPTAHNKFFREGQNNIVDTKAGSVSEILARTIKTLDEELMVPETATALLAGLIATTQNFQLAVNPQTLFSAAYLVSKGADNEMIVKQLYKTRSLDMVKLWGLVISRFYYDSGKKIGWSFIGANDLQRGVLEVSNIPSVINELKNNFSDADVFVLGIGRDENNYLAVVHAKEPSVLKGFAQKYGLSIKNSSLVLRAASNENPSILTKKIVEEIGKV</sequence>
<dbReference type="Proteomes" id="UP000178835">
    <property type="component" value="Unassembled WGS sequence"/>
</dbReference>
<gene>
    <name evidence="1" type="ORF">A2919_00620</name>
</gene>
<comment type="caution">
    <text evidence="1">The sequence shown here is derived from an EMBL/GenBank/DDBJ whole genome shotgun (WGS) entry which is preliminary data.</text>
</comment>
<name>A0A1G2HFH2_9BACT</name>
<evidence type="ECO:0000313" key="1">
    <source>
        <dbReference type="EMBL" id="OGZ60991.1"/>
    </source>
</evidence>
<evidence type="ECO:0008006" key="3">
    <source>
        <dbReference type="Google" id="ProtNLM"/>
    </source>
</evidence>
<evidence type="ECO:0000313" key="2">
    <source>
        <dbReference type="Proteomes" id="UP000178835"/>
    </source>
</evidence>
<organism evidence="1 2">
    <name type="scientific">Candidatus Spechtbacteria bacterium RIFCSPLOWO2_01_FULL_43_12</name>
    <dbReference type="NCBI Taxonomy" id="1802162"/>
    <lineage>
        <taxon>Bacteria</taxon>
        <taxon>Candidatus Spechtiibacteriota</taxon>
    </lineage>
</organism>
<dbReference type="InterPro" id="IPR038763">
    <property type="entry name" value="DHH_sf"/>
</dbReference>
<dbReference type="AlphaFoldDB" id="A0A1G2HFH2"/>